<dbReference type="Proteomes" id="UP000030653">
    <property type="component" value="Unassembled WGS sequence"/>
</dbReference>
<feature type="region of interest" description="Disordered" evidence="1">
    <location>
        <begin position="47"/>
        <end position="119"/>
    </location>
</feature>
<feature type="compositionally biased region" description="Acidic residues" evidence="1">
    <location>
        <begin position="366"/>
        <end position="381"/>
    </location>
</feature>
<dbReference type="RefSeq" id="XP_040625189.1">
    <property type="nucleotide sequence ID" value="XM_040771353.1"/>
</dbReference>
<feature type="region of interest" description="Disordered" evidence="1">
    <location>
        <begin position="293"/>
        <end position="630"/>
    </location>
</feature>
<feature type="compositionally biased region" description="Basic and acidic residues" evidence="1">
    <location>
        <begin position="336"/>
        <end position="348"/>
    </location>
</feature>
<feature type="compositionally biased region" description="Basic and acidic residues" evidence="1">
    <location>
        <begin position="1187"/>
        <end position="1200"/>
    </location>
</feature>
<feature type="compositionally biased region" description="Basic and acidic residues" evidence="1">
    <location>
        <begin position="47"/>
        <end position="56"/>
    </location>
</feature>
<feature type="compositionally biased region" description="Basic and acidic residues" evidence="1">
    <location>
        <begin position="553"/>
        <end position="575"/>
    </location>
</feature>
<feature type="compositionally biased region" description="Basic and acidic residues" evidence="1">
    <location>
        <begin position="764"/>
        <end position="785"/>
    </location>
</feature>
<feature type="region of interest" description="Disordered" evidence="1">
    <location>
        <begin position="957"/>
        <end position="993"/>
    </location>
</feature>
<feature type="compositionally biased region" description="Pro residues" evidence="1">
    <location>
        <begin position="826"/>
        <end position="837"/>
    </location>
</feature>
<feature type="compositionally biased region" description="Polar residues" evidence="1">
    <location>
        <begin position="1150"/>
        <end position="1182"/>
    </location>
</feature>
<feature type="compositionally biased region" description="Low complexity" evidence="1">
    <location>
        <begin position="611"/>
        <end position="628"/>
    </location>
</feature>
<proteinExistence type="predicted"/>
<dbReference type="HOGENOM" id="CLU_248172_0_0_1"/>
<feature type="compositionally biased region" description="Polar residues" evidence="1">
    <location>
        <begin position="1123"/>
        <end position="1135"/>
    </location>
</feature>
<feature type="compositionally biased region" description="Low complexity" evidence="1">
    <location>
        <begin position="178"/>
        <end position="216"/>
    </location>
</feature>
<protein>
    <submittedName>
        <fullName evidence="2">Uncharacterized protein</fullName>
    </submittedName>
</protein>
<feature type="compositionally biased region" description="Pro residues" evidence="1">
    <location>
        <begin position="844"/>
        <end position="853"/>
    </location>
</feature>
<feature type="compositionally biased region" description="Low complexity" evidence="1">
    <location>
        <begin position="1255"/>
        <end position="1269"/>
    </location>
</feature>
<feature type="compositionally biased region" description="Basic and acidic residues" evidence="1">
    <location>
        <begin position="300"/>
        <end position="311"/>
    </location>
</feature>
<feature type="compositionally biased region" description="Basic residues" evidence="1">
    <location>
        <begin position="786"/>
        <end position="796"/>
    </location>
</feature>
<feature type="compositionally biased region" description="Low complexity" evidence="1">
    <location>
        <begin position="645"/>
        <end position="671"/>
    </location>
</feature>
<reference evidence="2 3" key="1">
    <citation type="journal article" date="2012" name="Science">
        <title>The Paleozoic origin of enzymatic lignin decomposition reconstructed from 31 fungal genomes.</title>
        <authorList>
            <person name="Floudas D."/>
            <person name="Binder M."/>
            <person name="Riley R."/>
            <person name="Barry K."/>
            <person name="Blanchette R.A."/>
            <person name="Henrissat B."/>
            <person name="Martinez A.T."/>
            <person name="Otillar R."/>
            <person name="Spatafora J.W."/>
            <person name="Yadav J.S."/>
            <person name="Aerts A."/>
            <person name="Benoit I."/>
            <person name="Boyd A."/>
            <person name="Carlson A."/>
            <person name="Copeland A."/>
            <person name="Coutinho P.M."/>
            <person name="de Vries R.P."/>
            <person name="Ferreira P."/>
            <person name="Findley K."/>
            <person name="Foster B."/>
            <person name="Gaskell J."/>
            <person name="Glotzer D."/>
            <person name="Gorecki P."/>
            <person name="Heitman J."/>
            <person name="Hesse C."/>
            <person name="Hori C."/>
            <person name="Igarashi K."/>
            <person name="Jurgens J.A."/>
            <person name="Kallen N."/>
            <person name="Kersten P."/>
            <person name="Kohler A."/>
            <person name="Kuees U."/>
            <person name="Kumar T.K.A."/>
            <person name="Kuo A."/>
            <person name="LaButti K."/>
            <person name="Larrondo L.F."/>
            <person name="Lindquist E."/>
            <person name="Ling A."/>
            <person name="Lombard V."/>
            <person name="Lucas S."/>
            <person name="Lundell T."/>
            <person name="Martin R."/>
            <person name="McLaughlin D.J."/>
            <person name="Morgenstern I."/>
            <person name="Morin E."/>
            <person name="Murat C."/>
            <person name="Nagy L.G."/>
            <person name="Nolan M."/>
            <person name="Ohm R.A."/>
            <person name="Patyshakuliyeva A."/>
            <person name="Rokas A."/>
            <person name="Ruiz-Duenas F.J."/>
            <person name="Sabat G."/>
            <person name="Salamov A."/>
            <person name="Samejima M."/>
            <person name="Schmutz J."/>
            <person name="Slot J.C."/>
            <person name="St John F."/>
            <person name="Stenlid J."/>
            <person name="Sun H."/>
            <person name="Sun S."/>
            <person name="Syed K."/>
            <person name="Tsang A."/>
            <person name="Wiebenga A."/>
            <person name="Young D."/>
            <person name="Pisabarro A."/>
            <person name="Eastwood D.C."/>
            <person name="Martin F."/>
            <person name="Cullen D."/>
            <person name="Grigoriev I.V."/>
            <person name="Hibbett D.S."/>
        </authorList>
    </citation>
    <scope>NUCLEOTIDE SEQUENCE [LARGE SCALE GENOMIC DNA]</scope>
    <source>
        <strain evidence="2 3">DJM-731 SS1</strain>
    </source>
</reference>
<feature type="compositionally biased region" description="Low complexity" evidence="1">
    <location>
        <begin position="957"/>
        <end position="975"/>
    </location>
</feature>
<feature type="compositionally biased region" description="Basic and acidic residues" evidence="1">
    <location>
        <begin position="872"/>
        <end position="883"/>
    </location>
</feature>
<dbReference type="OMA" id="HTRDEME"/>
<evidence type="ECO:0000313" key="2">
    <source>
        <dbReference type="EMBL" id="EJT98291.1"/>
    </source>
</evidence>
<sequence>MLRCLLSRFSWISHSREERDREAAEKVHSSAHTPALRIHISVSRRRIFDPSPHDTTPRQIGLDDTDDAVPPFHLPPPSVKLPWHSASPSTSIATPTAPTTPSATLQSAQQTPHHNARATEDYRAKLLRYKEPDIEEEEEEIFPEDDESELDGMARGVANRGGMVGALENWDDDFLDQSSPSSSPKVSRMAGAGSTSPGPSTGIRPRNSMDSAAWDMSSDDEAAAGKDPFPGALTPTIDRPPPMPSIHQAHARATATPRAKSPTTPTFPPSAANINFPTNMNAYAGPSRSVAGVALRRRSTRDSRASSRWDDSDGEAFYTPRDTMVFDQPSQQSSESHYEPTEETHGESVSRYGPTPDPRNSHGLVPEDDYAGEADGEEEGEGDRTVTLNRAPVQIESEDEDDWERELQARYHGEGEHDQLQDEYDGMPETATPMSATFPPHATDVRVSAFPTSTSPPPPPSPTNGSRSRSQLGHIAGRPSIGGGSSIFSSSVKSTQALMGKSTAPPSRYPNRPAGKESERPRRRLRKKSRPPEEMGMTELRGDPSSPASHAPPGEEEHGEEMSERAETPYEHEAEVELEDPPPLPTRARLEPVRLTPYTVPAAPTGPPTHAPTSHSRNIFSPSSSSASPGAFLTRLSSITKLFPRSASSSFRSPEPPTAAARQPNRAASASPTPPNPSNGYQQSSVGPVIPGLPVASAAAANTVFGHRRGKGSAPPIFSGDRDKVDEIFGTRRNEEPSSSPTGVEDDTKTPVDKRPQSPVLLSHDPEGEQHVDPQHTRDEMELKPPTRKLSWRKSSKSSGRNTERDTGSQKTERPRSQTISGALPVPVPPIPPPPPESIQVPVQQPPIPAAPPPEEKKKRKPRKLSHRRPRGKEDAIKHARDSLEGHAVADIKSGHEDVPALPTVLSGKTLDLHGQNEPISQPEMYEHPMSSSAGEEVSVNWSTSSPVWPASPYYPRASSPLSSAPESSNMSPTSPFSPSVGTMDKKDSQTSELKIPHRISVQQRSLKEGLTDVRLFAGIVEGMTPQSSVGNFAICNRNTQLCSPFSQPPHLLVRLSSAASQHQIEAGLARLESGPNTVWWELASVLVDLGGSSNTGSVRAARDRIGSRIAHRRREDEDRGTMSATEAEPSQRSGRPTPRPKSRLRSASAAPTKSSLSVSPTSPALPSSLEASTPVPRSTSLGAERIGQRSAEESPKELSSRQLILLGEMLREVDTTKVVDYAERSETNAARSRAASRAGLSQAGPPTSPPSRPPTQQSFNASVGGPPERIGRPRRGSKIVANIRDIFAGNRKSKGDSVDVGSTNPDADGMQGASPRRPLKSSSRPPTIQPKGGSRMGSLDNRKSPRKPSLGSLFGSRQSHEKGDRSLPPTISPSQGRRAGNGSSTSIDTDIEYDSEWDRVEHGNDGIPTLRGHPAGTNTNGASASKVSLPIYEAYCTAGKQPLAIQTAFERERTPSMRSVERPPLASAKLALTPENIRPLLSHAKAVKKQLQVFILELRALQPPRGVMKL</sequence>
<feature type="region of interest" description="Disordered" evidence="1">
    <location>
        <begin position="1224"/>
        <end position="1390"/>
    </location>
</feature>
<feature type="compositionally biased region" description="Basic and acidic residues" evidence="1">
    <location>
        <begin position="746"/>
        <end position="756"/>
    </location>
</feature>
<organism evidence="2 3">
    <name type="scientific">Dacryopinax primogenitus (strain DJM 731)</name>
    <name type="common">Brown rot fungus</name>
    <dbReference type="NCBI Taxonomy" id="1858805"/>
    <lineage>
        <taxon>Eukaryota</taxon>
        <taxon>Fungi</taxon>
        <taxon>Dikarya</taxon>
        <taxon>Basidiomycota</taxon>
        <taxon>Agaricomycotina</taxon>
        <taxon>Dacrymycetes</taxon>
        <taxon>Dacrymycetales</taxon>
        <taxon>Dacrymycetaceae</taxon>
        <taxon>Dacryopinax</taxon>
    </lineage>
</organism>
<accession>M5FXQ1</accession>
<name>M5FXQ1_DACPD</name>
<feature type="region of interest" description="Disordered" evidence="1">
    <location>
        <begin position="645"/>
        <end position="692"/>
    </location>
</feature>
<feature type="compositionally biased region" description="Basic residues" evidence="1">
    <location>
        <begin position="858"/>
        <end position="871"/>
    </location>
</feature>
<feature type="region of interest" description="Disordered" evidence="1">
    <location>
        <begin position="706"/>
        <end position="883"/>
    </location>
</feature>
<feature type="region of interest" description="Disordered" evidence="1">
    <location>
        <begin position="1094"/>
        <end position="1200"/>
    </location>
</feature>
<feature type="compositionally biased region" description="Low complexity" evidence="1">
    <location>
        <begin position="85"/>
        <end position="104"/>
    </location>
</feature>
<feature type="region of interest" description="Disordered" evidence="1">
    <location>
        <begin position="172"/>
        <end position="279"/>
    </location>
</feature>
<dbReference type="EMBL" id="JH795874">
    <property type="protein sequence ID" value="EJT98291.1"/>
    <property type="molecule type" value="Genomic_DNA"/>
</dbReference>
<feature type="compositionally biased region" description="Basic and acidic residues" evidence="1">
    <location>
        <begin position="405"/>
        <end position="420"/>
    </location>
</feature>
<dbReference type="GeneID" id="63686415"/>
<feature type="compositionally biased region" description="Basic and acidic residues" evidence="1">
    <location>
        <begin position="720"/>
        <end position="736"/>
    </location>
</feature>
<evidence type="ECO:0000256" key="1">
    <source>
        <dbReference type="SAM" id="MobiDB-lite"/>
    </source>
</evidence>
<feature type="compositionally biased region" description="Low complexity" evidence="1">
    <location>
        <begin position="1315"/>
        <end position="1327"/>
    </location>
</feature>
<gene>
    <name evidence="2" type="ORF">DACRYDRAFT_18320</name>
</gene>
<dbReference type="OrthoDB" id="2554322at2759"/>
<feature type="compositionally biased region" description="Low complexity" evidence="1">
    <location>
        <begin position="1228"/>
        <end position="1246"/>
    </location>
</feature>
<keyword evidence="3" id="KW-1185">Reference proteome</keyword>
<feature type="compositionally biased region" description="Basic and acidic residues" evidence="1">
    <location>
        <begin position="802"/>
        <end position="816"/>
    </location>
</feature>
<evidence type="ECO:0000313" key="3">
    <source>
        <dbReference type="Proteomes" id="UP000030653"/>
    </source>
</evidence>